<accession>A0A151IXZ5</accession>
<evidence type="ECO:0008006" key="4">
    <source>
        <dbReference type="Google" id="ProtNLM"/>
    </source>
</evidence>
<protein>
    <recommendedName>
        <fullName evidence="4">Transposase Helix-turn-helix domain-containing protein</fullName>
    </recommendedName>
</protein>
<feature type="signal peptide" evidence="1">
    <location>
        <begin position="1"/>
        <end position="23"/>
    </location>
</feature>
<organism evidence="2 3">
    <name type="scientific">Trachymyrmex cornetzi</name>
    <dbReference type="NCBI Taxonomy" id="471704"/>
    <lineage>
        <taxon>Eukaryota</taxon>
        <taxon>Metazoa</taxon>
        <taxon>Ecdysozoa</taxon>
        <taxon>Arthropoda</taxon>
        <taxon>Hexapoda</taxon>
        <taxon>Insecta</taxon>
        <taxon>Pterygota</taxon>
        <taxon>Neoptera</taxon>
        <taxon>Endopterygota</taxon>
        <taxon>Hymenoptera</taxon>
        <taxon>Apocrita</taxon>
        <taxon>Aculeata</taxon>
        <taxon>Formicoidea</taxon>
        <taxon>Formicidae</taxon>
        <taxon>Myrmicinae</taxon>
        <taxon>Trachymyrmex</taxon>
    </lineage>
</organism>
<dbReference type="InterPro" id="IPR013324">
    <property type="entry name" value="RNA_pol_sigma_r3/r4-like"/>
</dbReference>
<keyword evidence="3" id="KW-1185">Reference proteome</keyword>
<dbReference type="PROSITE" id="PS51257">
    <property type="entry name" value="PROKAR_LIPOPROTEIN"/>
    <property type="match status" value="1"/>
</dbReference>
<dbReference type="SUPFAM" id="SSF88659">
    <property type="entry name" value="Sigma3 and sigma4 domains of RNA polymerase sigma factors"/>
    <property type="match status" value="1"/>
</dbReference>
<gene>
    <name evidence="2" type="ORF">ALC57_14640</name>
</gene>
<feature type="chain" id="PRO_5007582428" description="Transposase Helix-turn-helix domain-containing protein" evidence="1">
    <location>
        <begin position="24"/>
        <end position="211"/>
    </location>
</feature>
<sequence>MNQRRRIILTFGLLLLLSSGCVAHLLLQNSQRRKRRRYAVRPMNRKRNENCHFFSLTKDMLNLEHNYEQFFKFTRCSPSQFNELLQLVGHKLQKDTRRNPYILSPSHRLILTLHYLAEGCTMQEIARNFRIGKTTSYVIIKETYKILWDVLQPRVLKHPSIDDWKNIAHEFYHRWNMPNCLELLMVNTSTLWLQNTLELNSSTIRSLSASY</sequence>
<dbReference type="STRING" id="471704.A0A151IXZ5"/>
<evidence type="ECO:0000313" key="2">
    <source>
        <dbReference type="EMBL" id="KYN13178.1"/>
    </source>
</evidence>
<keyword evidence="1" id="KW-0732">Signal</keyword>
<reference evidence="2 3" key="1">
    <citation type="submission" date="2015-09" db="EMBL/GenBank/DDBJ databases">
        <title>Trachymyrmex cornetzi WGS genome.</title>
        <authorList>
            <person name="Nygaard S."/>
            <person name="Hu H."/>
            <person name="Boomsma J."/>
            <person name="Zhang G."/>
        </authorList>
    </citation>
    <scope>NUCLEOTIDE SEQUENCE [LARGE SCALE GENOMIC DNA]</scope>
    <source>
        <strain evidence="2">Tcor2-1</strain>
        <tissue evidence="2">Whole body</tissue>
    </source>
</reference>
<dbReference type="EMBL" id="KQ980784">
    <property type="protein sequence ID" value="KYN13178.1"/>
    <property type="molecule type" value="Genomic_DNA"/>
</dbReference>
<evidence type="ECO:0000313" key="3">
    <source>
        <dbReference type="Proteomes" id="UP000078492"/>
    </source>
</evidence>
<dbReference type="Proteomes" id="UP000078492">
    <property type="component" value="Unassembled WGS sequence"/>
</dbReference>
<proteinExistence type="predicted"/>
<dbReference type="AlphaFoldDB" id="A0A151IXZ5"/>
<evidence type="ECO:0000256" key="1">
    <source>
        <dbReference type="SAM" id="SignalP"/>
    </source>
</evidence>
<name>A0A151IXZ5_9HYME</name>